<dbReference type="Proteomes" id="UP001589797">
    <property type="component" value="Unassembled WGS sequence"/>
</dbReference>
<name>A0ABV6FSN0_9BACT</name>
<dbReference type="RefSeq" id="WP_382387323.1">
    <property type="nucleotide sequence ID" value="NZ_JBHLWI010000026.1"/>
</dbReference>
<proteinExistence type="predicted"/>
<evidence type="ECO:0000313" key="1">
    <source>
        <dbReference type="EMBL" id="MFC0262867.1"/>
    </source>
</evidence>
<keyword evidence="2" id="KW-1185">Reference proteome</keyword>
<protein>
    <submittedName>
        <fullName evidence="1">Uncharacterized protein</fullName>
    </submittedName>
</protein>
<evidence type="ECO:0000313" key="2">
    <source>
        <dbReference type="Proteomes" id="UP001589797"/>
    </source>
</evidence>
<gene>
    <name evidence="1" type="ORF">ACFFIP_09250</name>
</gene>
<sequence length="181" mass="21349">MPTEAILPNTELSSFVNGYFLIDIENSDDEIPIRTYESGISLGIPFGKPFKFHIGEPELDEKDNPIYHDFDKPFLFYNVTGEDTFWVKGDARMIFVVFTELGLQLFLNDKNPKYEEHLFPLSRLGIPIFNLMVKRKLRYNQDNHSGIQIIEDELKRFFKKFHMEESHEEEFDLDTDFPFVP</sequence>
<accession>A0ABV6FSN0</accession>
<comment type="caution">
    <text evidence="1">The sequence shown here is derived from an EMBL/GenBank/DDBJ whole genome shotgun (WGS) entry which is preliminary data.</text>
</comment>
<organism evidence="1 2">
    <name type="scientific">Fontibacter flavus</name>
    <dbReference type="NCBI Taxonomy" id="654838"/>
    <lineage>
        <taxon>Bacteria</taxon>
        <taxon>Pseudomonadati</taxon>
        <taxon>Bacteroidota</taxon>
        <taxon>Cytophagia</taxon>
        <taxon>Cytophagales</taxon>
        <taxon>Cyclobacteriaceae</taxon>
        <taxon>Fontibacter</taxon>
    </lineage>
</organism>
<dbReference type="EMBL" id="JBHLWI010000026">
    <property type="protein sequence ID" value="MFC0262867.1"/>
    <property type="molecule type" value="Genomic_DNA"/>
</dbReference>
<reference evidence="1 2" key="1">
    <citation type="submission" date="2024-09" db="EMBL/GenBank/DDBJ databases">
        <authorList>
            <person name="Sun Q."/>
            <person name="Mori K."/>
        </authorList>
    </citation>
    <scope>NUCLEOTIDE SEQUENCE [LARGE SCALE GENOMIC DNA]</scope>
    <source>
        <strain evidence="1 2">CCM 7650</strain>
    </source>
</reference>